<evidence type="ECO:0000259" key="1">
    <source>
        <dbReference type="Pfam" id="PF04126"/>
    </source>
</evidence>
<accession>A0ABT3HDE6</accession>
<proteinExistence type="predicted"/>
<evidence type="ECO:0000313" key="2">
    <source>
        <dbReference type="EMBL" id="MCW2308407.1"/>
    </source>
</evidence>
<reference evidence="3" key="1">
    <citation type="submission" date="2023-07" db="EMBL/GenBank/DDBJ databases">
        <title>Genome sequencing of Purple Non-Sulfur Bacteria from various extreme environments.</title>
        <authorList>
            <person name="Mayer M."/>
        </authorList>
    </citation>
    <scope>NUCLEOTIDE SEQUENCE [LARGE SCALE GENOMIC DNA]</scope>
    <source>
        <strain evidence="3">DSM 17935</strain>
    </source>
</reference>
<dbReference type="Pfam" id="PF04126">
    <property type="entry name" value="Cyclophil_like"/>
    <property type="match status" value="1"/>
</dbReference>
<dbReference type="Gene3D" id="2.40.100.20">
    <property type="match status" value="1"/>
</dbReference>
<name>A0ABT3HDE6_9HYPH</name>
<dbReference type="InterPro" id="IPR025658">
    <property type="entry name" value="Cyclophilin_TM1367"/>
</dbReference>
<dbReference type="RefSeq" id="WP_264602024.1">
    <property type="nucleotide sequence ID" value="NZ_JAOQNS010000007.1"/>
</dbReference>
<protein>
    <recommendedName>
        <fullName evidence="1">Cyclophilin TM1367-like domain-containing protein</fullName>
    </recommendedName>
</protein>
<comment type="caution">
    <text evidence="2">The sequence shown here is derived from an EMBL/GenBank/DDBJ whole genome shotgun (WGS) entry which is preliminary data.</text>
</comment>
<keyword evidence="3" id="KW-1185">Reference proteome</keyword>
<evidence type="ECO:0000313" key="3">
    <source>
        <dbReference type="Proteomes" id="UP001209755"/>
    </source>
</evidence>
<feature type="domain" description="Cyclophilin TM1367-like" evidence="1">
    <location>
        <begin position="4"/>
        <end position="122"/>
    </location>
</feature>
<gene>
    <name evidence="2" type="ORF">M2319_002749</name>
</gene>
<organism evidence="2 3">
    <name type="scientific">Rhodobium gokarnense</name>
    <dbReference type="NCBI Taxonomy" id="364296"/>
    <lineage>
        <taxon>Bacteria</taxon>
        <taxon>Pseudomonadati</taxon>
        <taxon>Pseudomonadota</taxon>
        <taxon>Alphaproteobacteria</taxon>
        <taxon>Hyphomicrobiales</taxon>
        <taxon>Rhodobiaceae</taxon>
        <taxon>Rhodobium</taxon>
    </lineage>
</organism>
<dbReference type="Proteomes" id="UP001209755">
    <property type="component" value="Unassembled WGS sequence"/>
</dbReference>
<dbReference type="InterPro" id="IPR029000">
    <property type="entry name" value="Cyclophilin-like_dom_sf"/>
</dbReference>
<sequence>MSRKIVFAFPGVTLTATLRDTPTADAVWAMLPEDAPVLTWGDEVYFSMPTEAALEPDAKEVVEAGEIAFWPEGRIIAIGFGPTPLSLEDEIRLAAPVNVFADADGDVRELATVVAGNRVVVRRAD</sequence>
<dbReference type="SUPFAM" id="SSF50891">
    <property type="entry name" value="Cyclophilin-like"/>
    <property type="match status" value="1"/>
</dbReference>
<dbReference type="EMBL" id="JAOQNS010000007">
    <property type="protein sequence ID" value="MCW2308407.1"/>
    <property type="molecule type" value="Genomic_DNA"/>
</dbReference>